<comment type="cofactor">
    <cofactor evidence="1">
        <name>Mg(2+)</name>
        <dbReference type="ChEBI" id="CHEBI:18420"/>
    </cofactor>
</comment>
<dbReference type="InterPro" id="IPR020821">
    <property type="entry name" value="ENPP1-3/EXOG-like_nuc-like"/>
</dbReference>
<organism evidence="10 11">
    <name type="scientific">Sphingobacterium tabacisoli</name>
    <dbReference type="NCBI Taxonomy" id="2044855"/>
    <lineage>
        <taxon>Bacteria</taxon>
        <taxon>Pseudomonadati</taxon>
        <taxon>Bacteroidota</taxon>
        <taxon>Sphingobacteriia</taxon>
        <taxon>Sphingobacteriales</taxon>
        <taxon>Sphingobacteriaceae</taxon>
        <taxon>Sphingobacterium</taxon>
    </lineage>
</organism>
<dbReference type="SUPFAM" id="SSF54060">
    <property type="entry name" value="His-Me finger endonucleases"/>
    <property type="match status" value="1"/>
</dbReference>
<evidence type="ECO:0000256" key="7">
    <source>
        <dbReference type="ARBA" id="ARBA00022842"/>
    </source>
</evidence>
<dbReference type="GO" id="GO:0004519">
    <property type="term" value="F:endonuclease activity"/>
    <property type="evidence" value="ECO:0007669"/>
    <property type="project" value="UniProtKB-KW"/>
</dbReference>
<dbReference type="Proteomes" id="UP001597440">
    <property type="component" value="Unassembled WGS sequence"/>
</dbReference>
<keyword evidence="4" id="KW-0479">Metal-binding</keyword>
<comment type="caution">
    <text evidence="10">The sequence shown here is derived from an EMBL/GenBank/DDBJ whole genome shotgun (WGS) entry which is preliminary data.</text>
</comment>
<evidence type="ECO:0000256" key="6">
    <source>
        <dbReference type="ARBA" id="ARBA00022801"/>
    </source>
</evidence>
<dbReference type="Pfam" id="PF01223">
    <property type="entry name" value="Endonuclease_NS"/>
    <property type="match status" value="1"/>
</dbReference>
<keyword evidence="6" id="KW-0378">Hydrolase</keyword>
<dbReference type="Gene3D" id="2.60.40.2620">
    <property type="entry name" value="Fimbrillin-like"/>
    <property type="match status" value="1"/>
</dbReference>
<gene>
    <name evidence="10" type="ORF">ACFSQW_09085</name>
</gene>
<accession>A0ABW5L193</accession>
<evidence type="ECO:0000259" key="9">
    <source>
        <dbReference type="SMART" id="SM00892"/>
    </source>
</evidence>
<keyword evidence="5 10" id="KW-0255">Endonuclease</keyword>
<proteinExistence type="inferred from homology"/>
<feature type="domain" description="ENPP1-3/EXOG-like endonuclease/phosphodiesterase" evidence="8">
    <location>
        <begin position="307"/>
        <end position="513"/>
    </location>
</feature>
<dbReference type="CDD" id="cd13120">
    <property type="entry name" value="BF2867_like_N"/>
    <property type="match status" value="1"/>
</dbReference>
<dbReference type="InterPro" id="IPR001604">
    <property type="entry name" value="Endo_G_ENPP1-like_dom"/>
</dbReference>
<evidence type="ECO:0000256" key="3">
    <source>
        <dbReference type="ARBA" id="ARBA00022722"/>
    </source>
</evidence>
<name>A0ABW5L193_9SPHI</name>
<dbReference type="RefSeq" id="WP_210352952.1">
    <property type="nucleotide sequence ID" value="NZ_JAEQMU010000001.1"/>
</dbReference>
<dbReference type="Gene3D" id="2.60.40.2630">
    <property type="match status" value="1"/>
</dbReference>
<keyword evidence="11" id="KW-1185">Reference proteome</keyword>
<evidence type="ECO:0000256" key="5">
    <source>
        <dbReference type="ARBA" id="ARBA00022759"/>
    </source>
</evidence>
<dbReference type="CDD" id="cd13121">
    <property type="entry name" value="BF2867_like_C"/>
    <property type="match status" value="1"/>
</dbReference>
<dbReference type="PANTHER" id="PTHR13966">
    <property type="entry name" value="ENDONUCLEASE RELATED"/>
    <property type="match status" value="1"/>
</dbReference>
<dbReference type="InterPro" id="IPR044929">
    <property type="entry name" value="DNA/RNA_non-sp_Endonuclease_sf"/>
</dbReference>
<dbReference type="PANTHER" id="PTHR13966:SF5">
    <property type="entry name" value="ENDONUCLEASE G, MITOCHONDRIAL"/>
    <property type="match status" value="1"/>
</dbReference>
<evidence type="ECO:0000256" key="4">
    <source>
        <dbReference type="ARBA" id="ARBA00022723"/>
    </source>
</evidence>
<evidence type="ECO:0000313" key="10">
    <source>
        <dbReference type="EMBL" id="MFD2554543.1"/>
    </source>
</evidence>
<reference evidence="11" key="1">
    <citation type="journal article" date="2019" name="Int. J. Syst. Evol. Microbiol.">
        <title>The Global Catalogue of Microorganisms (GCM) 10K type strain sequencing project: providing services to taxonomists for standard genome sequencing and annotation.</title>
        <authorList>
            <consortium name="The Broad Institute Genomics Platform"/>
            <consortium name="The Broad Institute Genome Sequencing Center for Infectious Disease"/>
            <person name="Wu L."/>
            <person name="Ma J."/>
        </authorList>
    </citation>
    <scope>NUCLEOTIDE SEQUENCE [LARGE SCALE GENOMIC DNA]</scope>
    <source>
        <strain evidence="11">KCTC 52298</strain>
    </source>
</reference>
<sequence length="525" mass="58337">MIKNWFFLLACSALLVISCRKDNDFSVKDIQNKVSFTSTIEGLPMTRTNGTKWDMGDAVGIFMYSHGSTLTTDAMVNNGFNKKYTTTGNGNFSPASATEQLAYPSGSKVSFVAYYPYQPTANLNPAISITDQSNQTALDFMYTQQTTGWTGAQGPVALSFSRQMTKIELKLKGSALDGLKAVFKNSASKGTFDLANGQLLVDVASLQDINAKISVNGTGETLVEWTLFPGAAKDPGQVVFTKSDGKSYTWKLPAGTTFAKGHRYQYDMTLGKDDDVTPIPTGSYMELPLVKETATLKYSLKMSTTTKRNYSMLYDTKNKLALWVAYPLSSDYLGGQDRTDDWGYDPDYNYSLQAVLSKGYPNNQTLLLDRGHQLPSGDRTKSYQENASTFYYTNMTPQNRPLNQGVWAELENKIRTWAGQSGVDTMYVVTGAMVTTAADQNIDYVKDNANANVAKPKYYYKALAMKKGNTYYTIGFRINNANPSSKDYMTYKLKVEDLEKETGFTFFPALSKESKGKIDETVWRK</sequence>
<keyword evidence="7" id="KW-0460">Magnesium</keyword>
<dbReference type="Gene3D" id="3.40.570.10">
    <property type="entry name" value="Extracellular Endonuclease, subunit A"/>
    <property type="match status" value="1"/>
</dbReference>
<dbReference type="Pfam" id="PF13149">
    <property type="entry name" value="Mfa_like_1"/>
    <property type="match status" value="1"/>
</dbReference>
<dbReference type="EMBL" id="JBHULD010000014">
    <property type="protein sequence ID" value="MFD2554543.1"/>
    <property type="molecule type" value="Genomic_DNA"/>
</dbReference>
<evidence type="ECO:0000259" key="8">
    <source>
        <dbReference type="SMART" id="SM00477"/>
    </source>
</evidence>
<dbReference type="PROSITE" id="PS01070">
    <property type="entry name" value="NUCLEASE_NON_SPEC"/>
    <property type="match status" value="1"/>
</dbReference>
<evidence type="ECO:0000313" key="11">
    <source>
        <dbReference type="Proteomes" id="UP001597440"/>
    </source>
</evidence>
<dbReference type="SMART" id="SM00477">
    <property type="entry name" value="NUC"/>
    <property type="match status" value="1"/>
</dbReference>
<dbReference type="InterPro" id="IPR025049">
    <property type="entry name" value="Mfa-like_1"/>
</dbReference>
<evidence type="ECO:0000256" key="1">
    <source>
        <dbReference type="ARBA" id="ARBA00001946"/>
    </source>
</evidence>
<dbReference type="InterPro" id="IPR044925">
    <property type="entry name" value="His-Me_finger_sf"/>
</dbReference>
<dbReference type="SMART" id="SM00892">
    <property type="entry name" value="Endonuclease_NS"/>
    <property type="match status" value="1"/>
</dbReference>
<dbReference type="InterPro" id="IPR040255">
    <property type="entry name" value="Non-specific_endonuclease"/>
</dbReference>
<evidence type="ECO:0000256" key="2">
    <source>
        <dbReference type="ARBA" id="ARBA00010052"/>
    </source>
</evidence>
<protein>
    <submittedName>
        <fullName evidence="10">DNA/RNA non-specific endonuclease</fullName>
    </submittedName>
</protein>
<feature type="domain" description="DNA/RNA non-specific endonuclease/pyrophosphatase/phosphodiesterase" evidence="9">
    <location>
        <begin position="306"/>
        <end position="513"/>
    </location>
</feature>
<dbReference type="InterPro" id="IPR042278">
    <property type="entry name" value="Mfa-like_1_N"/>
</dbReference>
<comment type="similarity">
    <text evidence="2">Belongs to the DNA/RNA non-specific endonuclease family.</text>
</comment>
<keyword evidence="3" id="KW-0540">Nuclease</keyword>
<dbReference type="PROSITE" id="PS51257">
    <property type="entry name" value="PROKAR_LIPOPROTEIN"/>
    <property type="match status" value="1"/>
</dbReference>
<dbReference type="InterPro" id="IPR018524">
    <property type="entry name" value="DNA/RNA_endonuclease_AS"/>
</dbReference>